<dbReference type="Pfam" id="PF01925">
    <property type="entry name" value="TauE"/>
    <property type="match status" value="1"/>
</dbReference>
<evidence type="ECO:0000256" key="1">
    <source>
        <dbReference type="ARBA" id="ARBA00004651"/>
    </source>
</evidence>
<reference evidence="9 10" key="1">
    <citation type="journal article" date="2021" name="Int. J. Syst. Evol. Microbiol.">
        <title>Reticulibacter mediterranei gen. nov., sp. nov., within the new family Reticulibacteraceae fam. nov., and Ktedonospora formicarum gen. nov., sp. nov., Ktedonobacter robiniae sp. nov., Dictyobacter formicarum sp. nov. and Dictyobacter arantiisoli sp. nov., belonging to the class Ktedonobacteria.</title>
        <authorList>
            <person name="Yabe S."/>
            <person name="Zheng Y."/>
            <person name="Wang C.M."/>
            <person name="Sakai Y."/>
            <person name="Abe K."/>
            <person name="Yokota A."/>
            <person name="Donadio S."/>
            <person name="Cavaletti L."/>
            <person name="Monciardini P."/>
        </authorList>
    </citation>
    <scope>NUCLEOTIDE SEQUENCE [LARGE SCALE GENOMIC DNA]</scope>
    <source>
        <strain evidence="9 10">SOSP1-30</strain>
    </source>
</reference>
<feature type="transmembrane region" description="Helical" evidence="8">
    <location>
        <begin position="132"/>
        <end position="153"/>
    </location>
</feature>
<dbReference type="PANTHER" id="PTHR30269:SF0">
    <property type="entry name" value="MEMBRANE TRANSPORTER PROTEIN YFCA-RELATED"/>
    <property type="match status" value="1"/>
</dbReference>
<evidence type="ECO:0000313" key="9">
    <source>
        <dbReference type="EMBL" id="GHO53574.1"/>
    </source>
</evidence>
<evidence type="ECO:0000256" key="7">
    <source>
        <dbReference type="ARBA" id="ARBA00023136"/>
    </source>
</evidence>
<comment type="caution">
    <text evidence="9">The sequence shown here is derived from an EMBL/GenBank/DDBJ whole genome shotgun (WGS) entry which is preliminary data.</text>
</comment>
<keyword evidence="5 8" id="KW-0812">Transmembrane</keyword>
<dbReference type="InterPro" id="IPR052017">
    <property type="entry name" value="TSUP"/>
</dbReference>
<keyword evidence="3" id="KW-0813">Transport</keyword>
<evidence type="ECO:0000256" key="5">
    <source>
        <dbReference type="ARBA" id="ARBA00022692"/>
    </source>
</evidence>
<keyword evidence="10" id="KW-1185">Reference proteome</keyword>
<feature type="transmembrane region" description="Helical" evidence="8">
    <location>
        <begin position="159"/>
        <end position="177"/>
    </location>
</feature>
<dbReference type="InterPro" id="IPR002781">
    <property type="entry name" value="TM_pro_TauE-like"/>
</dbReference>
<keyword evidence="7 8" id="KW-0472">Membrane</keyword>
<sequence length="260" mass="27715">MHLTLLDIIVLFVSAVIGGTLNSVAGGGSFFCFPALLFTGLPPIQANATNTLALWPGSIASTSAYWQEIRRQRPAILIILLISSLVGGIIGALVLLGTPQNTFVQLLPFLLLLATVLFAASPYFTARLRARMVGSSAISIPTLIGIAIAQFVIAVYGGFFGGGIGILMLATLALMGMDNIHEMNGVKTLLTVVINGAAAFLFIFKGAVLWPQALLMIVGTILGGYGGAYYARKIDPRYVRIFVIVVGVLLTIYFFIRTYL</sequence>
<evidence type="ECO:0000256" key="4">
    <source>
        <dbReference type="ARBA" id="ARBA00022475"/>
    </source>
</evidence>
<gene>
    <name evidence="9" type="ORF">KSB_20490</name>
</gene>
<name>A0ABQ3ULH0_9CHLR</name>
<protein>
    <recommendedName>
        <fullName evidence="8">Probable membrane transporter protein</fullName>
    </recommendedName>
</protein>
<evidence type="ECO:0000256" key="2">
    <source>
        <dbReference type="ARBA" id="ARBA00009142"/>
    </source>
</evidence>
<dbReference type="RefSeq" id="WP_201370388.1">
    <property type="nucleotide sequence ID" value="NZ_BNJG01000001.1"/>
</dbReference>
<accession>A0ABQ3ULH0</accession>
<comment type="subcellular location">
    <subcellularLocation>
        <location evidence="1 8">Cell membrane</location>
        <topology evidence="1 8">Multi-pass membrane protein</topology>
    </subcellularLocation>
</comment>
<evidence type="ECO:0000256" key="6">
    <source>
        <dbReference type="ARBA" id="ARBA00022989"/>
    </source>
</evidence>
<keyword evidence="4 8" id="KW-1003">Cell membrane</keyword>
<proteinExistence type="inferred from homology"/>
<dbReference type="EMBL" id="BNJG01000001">
    <property type="protein sequence ID" value="GHO53574.1"/>
    <property type="molecule type" value="Genomic_DNA"/>
</dbReference>
<organism evidence="9 10">
    <name type="scientific">Ktedonobacter robiniae</name>
    <dbReference type="NCBI Taxonomy" id="2778365"/>
    <lineage>
        <taxon>Bacteria</taxon>
        <taxon>Bacillati</taxon>
        <taxon>Chloroflexota</taxon>
        <taxon>Ktedonobacteria</taxon>
        <taxon>Ktedonobacterales</taxon>
        <taxon>Ktedonobacteraceae</taxon>
        <taxon>Ktedonobacter</taxon>
    </lineage>
</organism>
<evidence type="ECO:0000256" key="3">
    <source>
        <dbReference type="ARBA" id="ARBA00022448"/>
    </source>
</evidence>
<feature type="transmembrane region" description="Helical" evidence="8">
    <location>
        <begin position="189"/>
        <end position="207"/>
    </location>
</feature>
<dbReference type="PANTHER" id="PTHR30269">
    <property type="entry name" value="TRANSMEMBRANE PROTEIN YFCA"/>
    <property type="match status" value="1"/>
</dbReference>
<dbReference type="Proteomes" id="UP000654345">
    <property type="component" value="Unassembled WGS sequence"/>
</dbReference>
<feature type="transmembrane region" description="Helical" evidence="8">
    <location>
        <begin position="75"/>
        <end position="96"/>
    </location>
</feature>
<feature type="transmembrane region" description="Helical" evidence="8">
    <location>
        <begin position="102"/>
        <end position="120"/>
    </location>
</feature>
<keyword evidence="6 8" id="KW-1133">Transmembrane helix</keyword>
<feature type="transmembrane region" description="Helical" evidence="8">
    <location>
        <begin position="238"/>
        <end position="256"/>
    </location>
</feature>
<evidence type="ECO:0000256" key="8">
    <source>
        <dbReference type="RuleBase" id="RU363041"/>
    </source>
</evidence>
<evidence type="ECO:0000313" key="10">
    <source>
        <dbReference type="Proteomes" id="UP000654345"/>
    </source>
</evidence>
<comment type="similarity">
    <text evidence="2 8">Belongs to the 4-toluene sulfonate uptake permease (TSUP) (TC 2.A.102) family.</text>
</comment>
<feature type="transmembrane region" description="Helical" evidence="8">
    <location>
        <begin position="213"/>
        <end position="231"/>
    </location>
</feature>